<feature type="transmembrane region" description="Helical" evidence="1">
    <location>
        <begin position="7"/>
        <end position="28"/>
    </location>
</feature>
<feature type="transmembrane region" description="Helical" evidence="1">
    <location>
        <begin position="383"/>
        <end position="401"/>
    </location>
</feature>
<accession>A0ABU9I892</accession>
<feature type="transmembrane region" description="Helical" evidence="1">
    <location>
        <begin position="211"/>
        <end position="232"/>
    </location>
</feature>
<feature type="transmembrane region" description="Helical" evidence="1">
    <location>
        <begin position="270"/>
        <end position="294"/>
    </location>
</feature>
<feature type="transmembrane region" description="Helical" evidence="1">
    <location>
        <begin position="147"/>
        <end position="166"/>
    </location>
</feature>
<evidence type="ECO:0000313" key="3">
    <source>
        <dbReference type="Proteomes" id="UP001393056"/>
    </source>
</evidence>
<comment type="caution">
    <text evidence="2">The sequence shown here is derived from an EMBL/GenBank/DDBJ whole genome shotgun (WGS) entry which is preliminary data.</text>
</comment>
<keyword evidence="1" id="KW-0812">Transmembrane</keyword>
<reference evidence="2 3" key="1">
    <citation type="submission" date="2024-04" db="EMBL/GenBank/DDBJ databases">
        <title>Flavobacterium sp. DGU41 16S ribosomal RNA gene Genome sequencing and assembly.</title>
        <authorList>
            <person name="Park S."/>
        </authorList>
    </citation>
    <scope>NUCLEOTIDE SEQUENCE [LARGE SCALE GENOMIC DNA]</scope>
    <source>
        <strain evidence="2 3">DGU41</strain>
    </source>
</reference>
<feature type="transmembrane region" description="Helical" evidence="1">
    <location>
        <begin position="238"/>
        <end position="258"/>
    </location>
</feature>
<proteinExistence type="predicted"/>
<feature type="transmembrane region" description="Helical" evidence="1">
    <location>
        <begin position="107"/>
        <end position="127"/>
    </location>
</feature>
<organism evidence="2 3">
    <name type="scientific">Flavobacterium helocola</name>
    <dbReference type="NCBI Taxonomy" id="3139139"/>
    <lineage>
        <taxon>Bacteria</taxon>
        <taxon>Pseudomonadati</taxon>
        <taxon>Bacteroidota</taxon>
        <taxon>Flavobacteriia</taxon>
        <taxon>Flavobacteriales</taxon>
        <taxon>Flavobacteriaceae</taxon>
        <taxon>Flavobacterium</taxon>
    </lineage>
</organism>
<gene>
    <name evidence="2" type="ORF">AAEO58_09885</name>
</gene>
<feature type="transmembrane region" description="Helical" evidence="1">
    <location>
        <begin position="80"/>
        <end position="101"/>
    </location>
</feature>
<evidence type="ECO:0000256" key="1">
    <source>
        <dbReference type="SAM" id="Phobius"/>
    </source>
</evidence>
<feature type="transmembrane region" description="Helical" evidence="1">
    <location>
        <begin position="314"/>
        <end position="335"/>
    </location>
</feature>
<evidence type="ECO:0000313" key="2">
    <source>
        <dbReference type="EMBL" id="MEL1248352.1"/>
    </source>
</evidence>
<feature type="transmembrane region" description="Helical" evidence="1">
    <location>
        <begin position="347"/>
        <end position="377"/>
    </location>
</feature>
<feature type="transmembrane region" description="Helical" evidence="1">
    <location>
        <begin position="48"/>
        <end position="68"/>
    </location>
</feature>
<keyword evidence="1" id="KW-0472">Membrane</keyword>
<dbReference type="RefSeq" id="WP_291138473.1">
    <property type="nucleotide sequence ID" value="NZ_JBBYHT010000004.1"/>
</dbReference>
<dbReference type="EMBL" id="JBBYHT010000004">
    <property type="protein sequence ID" value="MEL1248352.1"/>
    <property type="molecule type" value="Genomic_DNA"/>
</dbReference>
<evidence type="ECO:0008006" key="4">
    <source>
        <dbReference type="Google" id="ProtNLM"/>
    </source>
</evidence>
<keyword evidence="3" id="KW-1185">Reference proteome</keyword>
<sequence length="405" mass="46783">MLFKTSFWIRFSIFNLLLVALLGLLMRYKIGFEFPLLDQKSLQHSHSHFAFAGWVSHTLMTLLISFLQKYDLKNKIIFKKYNSILIGNLICSYVMLFSFIIQGYGTVSITFSTLSIFVSYWFAYVFFKDCKQIETESIAVKWFKAALFFNVISSLGTFALAFMMATKNIHQNEYLASIYYYLHFQYNGWFFFACMGLLLDYLKITTSSNRIYSQSFILLFWSCIAGYFLSTLWLNLPLWIYIITAISAVVQVIIWYLLFKTIIKENKSIFVNLPGYLKYLIIFISLALSVKFLLQLGSTIPAVSELAFGFRPIVIAYLHLILLAIISLFLLFYVYANNFVVINKKTILGLILFSLGVILNEVVLGIQGVASLSYTLIPFINESLFGIALLLFTSILWTTFYSKKR</sequence>
<protein>
    <recommendedName>
        <fullName evidence="4">Beta-carotene 15,15'-monooxygenase</fullName>
    </recommendedName>
</protein>
<dbReference type="Proteomes" id="UP001393056">
    <property type="component" value="Unassembled WGS sequence"/>
</dbReference>
<name>A0ABU9I892_9FLAO</name>
<feature type="transmembrane region" description="Helical" evidence="1">
    <location>
        <begin position="178"/>
        <end position="199"/>
    </location>
</feature>
<keyword evidence="1" id="KW-1133">Transmembrane helix</keyword>